<evidence type="ECO:0000259" key="2">
    <source>
        <dbReference type="SMART" id="SM00922"/>
    </source>
</evidence>
<dbReference type="GO" id="GO:0009063">
    <property type="term" value="P:amino acid catabolic process"/>
    <property type="evidence" value="ECO:0007669"/>
    <property type="project" value="InterPro"/>
</dbReference>
<dbReference type="EMBL" id="QOUI01000003">
    <property type="protein sequence ID" value="RCK70148.1"/>
    <property type="molecule type" value="Genomic_DNA"/>
</dbReference>
<accession>A0A367YWF1</accession>
<comment type="caution">
    <text evidence="3">The sequence shown here is derived from an EMBL/GenBank/DDBJ whole genome shotgun (WGS) entry which is preliminary data.</text>
</comment>
<dbReference type="Gene3D" id="3.20.20.120">
    <property type="entry name" value="Enolase-like C-terminal domain"/>
    <property type="match status" value="1"/>
</dbReference>
<dbReference type="InterPro" id="IPR013341">
    <property type="entry name" value="Mandelate_racemase_N_dom"/>
</dbReference>
<dbReference type="InterPro" id="IPR036849">
    <property type="entry name" value="Enolase-like_C_sf"/>
</dbReference>
<dbReference type="EC" id="4.2.1.6" evidence="3"/>
<evidence type="ECO:0000313" key="3">
    <source>
        <dbReference type="EMBL" id="RCK70148.1"/>
    </source>
</evidence>
<dbReference type="InterPro" id="IPR034593">
    <property type="entry name" value="DgoD-like"/>
</dbReference>
<dbReference type="SFLD" id="SFLDG00179">
    <property type="entry name" value="mandelate_racemase"/>
    <property type="match status" value="1"/>
</dbReference>
<dbReference type="Pfam" id="PF02746">
    <property type="entry name" value="MR_MLE_N"/>
    <property type="match status" value="1"/>
</dbReference>
<dbReference type="SUPFAM" id="SSF51604">
    <property type="entry name" value="Enolase C-terminal domain-like"/>
    <property type="match status" value="1"/>
</dbReference>
<evidence type="ECO:0000256" key="1">
    <source>
        <dbReference type="ARBA" id="ARBA00023239"/>
    </source>
</evidence>
<dbReference type="PROSITE" id="PS00908">
    <property type="entry name" value="MR_MLE_1"/>
    <property type="match status" value="1"/>
</dbReference>
<dbReference type="SUPFAM" id="SSF54826">
    <property type="entry name" value="Enolase N-terminal domain-like"/>
    <property type="match status" value="1"/>
</dbReference>
<dbReference type="NCBIfam" id="NF010624">
    <property type="entry name" value="PRK14017.1"/>
    <property type="match status" value="1"/>
</dbReference>
<protein>
    <submittedName>
        <fullName evidence="3">Galactonate dehydratase</fullName>
        <ecNumber evidence="3">4.2.1.6</ecNumber>
    </submittedName>
</protein>
<dbReference type="InterPro" id="IPR029065">
    <property type="entry name" value="Enolase_C-like"/>
</dbReference>
<dbReference type="InterPro" id="IPR018110">
    <property type="entry name" value="Mandel_Rmase/mucon_lact_enz_CS"/>
</dbReference>
<dbReference type="GO" id="GO:0008869">
    <property type="term" value="F:galactonate dehydratase activity"/>
    <property type="evidence" value="ECO:0007669"/>
    <property type="project" value="UniProtKB-EC"/>
</dbReference>
<keyword evidence="1 3" id="KW-0456">Lyase</keyword>
<organism evidence="3 4">
    <name type="scientific">Desertihabitans brevis</name>
    <dbReference type="NCBI Taxonomy" id="2268447"/>
    <lineage>
        <taxon>Bacteria</taxon>
        <taxon>Bacillati</taxon>
        <taxon>Actinomycetota</taxon>
        <taxon>Actinomycetes</taxon>
        <taxon>Propionibacteriales</taxon>
        <taxon>Propionibacteriaceae</taxon>
        <taxon>Desertihabitans</taxon>
    </lineage>
</organism>
<dbReference type="InterPro" id="IPR013342">
    <property type="entry name" value="Mandelate_racemase_C"/>
</dbReference>
<dbReference type="PROSITE" id="PS00909">
    <property type="entry name" value="MR_MLE_2"/>
    <property type="match status" value="1"/>
</dbReference>
<sequence length="384" mass="42288">MQITRLSVHHVEPRYSFLVVHTDDDSLFGVGEACLEGKARVVQTAVEEYAHLLIGRDPRRIERIWHDLHRSTFYPIGSVLSSAISAIDQALWDIVGKHHGVPVHELLGGRVRDRVRAYRHVNVGDHGPDEVARDQDHIDELAAEARLAAQQGWSMIKTALPGPARGLESAAFVDFQTRRFAALREAVGPTVDIGIDFHGRVGPALAKTLIKAIEPWSPMFVEEPCLPENVDALADIVRSTTVPIATGERLFTRYGFRDVLEKQAAAVLQPDLAHCGGISEGRKIATMAETYYVQMAPHNPLGPVNLAASLQLDLVTPNFLCQEQLTLGEGLVEEPLRVVDGYLEAPTAPGLGVQLRPEVFESDWAGDWRLPSWSDPTDGALLPW</sequence>
<dbReference type="PANTHER" id="PTHR48080">
    <property type="entry name" value="D-GALACTONATE DEHYDRATASE-RELATED"/>
    <property type="match status" value="1"/>
</dbReference>
<gene>
    <name evidence="3" type="ORF">DT076_05560</name>
</gene>
<reference evidence="3 4" key="1">
    <citation type="submission" date="2018-07" db="EMBL/GenBank/DDBJ databases">
        <title>Desertimonas flava gen. nov. sp. nov.</title>
        <authorList>
            <person name="Liu S."/>
        </authorList>
    </citation>
    <scope>NUCLEOTIDE SEQUENCE [LARGE SCALE GENOMIC DNA]</scope>
    <source>
        <strain evidence="3 4">16Sb5-5</strain>
    </source>
</reference>
<evidence type="ECO:0000313" key="4">
    <source>
        <dbReference type="Proteomes" id="UP000252770"/>
    </source>
</evidence>
<dbReference type="Gene3D" id="3.30.390.10">
    <property type="entry name" value="Enolase-like, N-terminal domain"/>
    <property type="match status" value="1"/>
</dbReference>
<dbReference type="Pfam" id="PF13378">
    <property type="entry name" value="MR_MLE_C"/>
    <property type="match status" value="1"/>
</dbReference>
<keyword evidence="4" id="KW-1185">Reference proteome</keyword>
<dbReference type="RefSeq" id="WP_114125691.1">
    <property type="nucleotide sequence ID" value="NZ_QOUI01000003.1"/>
</dbReference>
<dbReference type="AlphaFoldDB" id="A0A367YWF1"/>
<dbReference type="SMART" id="SM00922">
    <property type="entry name" value="MR_MLE"/>
    <property type="match status" value="1"/>
</dbReference>
<feature type="domain" description="Mandelate racemase/muconate lactonizing enzyme C-terminal" evidence="2">
    <location>
        <begin position="138"/>
        <end position="243"/>
    </location>
</feature>
<dbReference type="SFLD" id="SFLDS00001">
    <property type="entry name" value="Enolase"/>
    <property type="match status" value="1"/>
</dbReference>
<dbReference type="Proteomes" id="UP000252770">
    <property type="component" value="Unassembled WGS sequence"/>
</dbReference>
<dbReference type="InterPro" id="IPR029017">
    <property type="entry name" value="Enolase-like_N"/>
</dbReference>
<name>A0A367YWF1_9ACTN</name>
<dbReference type="PANTHER" id="PTHR48080:SF2">
    <property type="entry name" value="D-GALACTONATE DEHYDRATASE"/>
    <property type="match status" value="1"/>
</dbReference>
<proteinExistence type="predicted"/>